<accession>A0A2I8VRC5</accession>
<dbReference type="EMBL" id="CP026312">
    <property type="protein sequence ID" value="AUV84468.1"/>
    <property type="molecule type" value="Genomic_DNA"/>
</dbReference>
<geneLocation type="plasmid" evidence="1">
    <name>unnamed3</name>
</geneLocation>
<dbReference type="GeneID" id="35595078"/>
<dbReference type="Proteomes" id="UP000236584">
    <property type="component" value="Plasmid unnamed3"/>
</dbReference>
<dbReference type="KEGG" id="srub:C2R22_23260"/>
<gene>
    <name evidence="1" type="ORF">C2R22_23260</name>
</gene>
<evidence type="ECO:0000313" key="1">
    <source>
        <dbReference type="EMBL" id="AUV84468.1"/>
    </source>
</evidence>
<keyword evidence="2" id="KW-1185">Reference proteome</keyword>
<keyword evidence="1" id="KW-0614">Plasmid</keyword>
<evidence type="ECO:0000313" key="2">
    <source>
        <dbReference type="Proteomes" id="UP000236584"/>
    </source>
</evidence>
<reference evidence="1 2" key="1">
    <citation type="submission" date="2018-01" db="EMBL/GenBank/DDBJ databases">
        <title>Complete genome sequence of Salinigranum rubrum GX10T, an extremely halophilic archaeon isolated from a marine solar saltern.</title>
        <authorList>
            <person name="Han S."/>
        </authorList>
    </citation>
    <scope>NUCLEOTIDE SEQUENCE [LARGE SCALE GENOMIC DNA]</scope>
    <source>
        <strain evidence="1 2">GX10</strain>
        <plasmid evidence="2">Plasmid unnamed3</plasmid>
    </source>
</reference>
<dbReference type="AlphaFoldDB" id="A0A2I8VRC5"/>
<name>A0A2I8VRC5_9EURY</name>
<proteinExistence type="predicted"/>
<protein>
    <submittedName>
        <fullName evidence="1">Uncharacterized protein</fullName>
    </submittedName>
</protein>
<dbReference type="InterPro" id="IPR055944">
    <property type="entry name" value="DUF7522"/>
</dbReference>
<dbReference type="RefSeq" id="WP_103428147.1">
    <property type="nucleotide sequence ID" value="NZ_CP026312.1"/>
</dbReference>
<organism evidence="1 2">
    <name type="scientific">Salinigranum rubrum</name>
    <dbReference type="NCBI Taxonomy" id="755307"/>
    <lineage>
        <taxon>Archaea</taxon>
        <taxon>Methanobacteriati</taxon>
        <taxon>Methanobacteriota</taxon>
        <taxon>Stenosarchaea group</taxon>
        <taxon>Halobacteria</taxon>
        <taxon>Halobacteriales</taxon>
        <taxon>Haloferacaceae</taxon>
        <taxon>Salinigranum</taxon>
    </lineage>
</organism>
<dbReference type="Pfam" id="PF24366">
    <property type="entry name" value="DUF7522"/>
    <property type="match status" value="1"/>
</dbReference>
<sequence length="129" mass="14847">MSRPLTRDLAGFLEERAGDYLRAVGHYTQDSYEILYLRDDIQTKYAEDQIEEIVEELRWGSFAKSNQEGLYNLGTLNCTVQCFDEGVVMQFFHDETSGALVSLDPEAASQLHRFVGECLQEIREEYPPE</sequence>
<dbReference type="OrthoDB" id="199238at2157"/>